<evidence type="ECO:0000256" key="5">
    <source>
        <dbReference type="ARBA" id="ARBA00023136"/>
    </source>
</evidence>
<name>A0A8J3NPN3_9ACTN</name>
<evidence type="ECO:0000256" key="4">
    <source>
        <dbReference type="ARBA" id="ARBA00022989"/>
    </source>
</evidence>
<dbReference type="RefSeq" id="WP_191839541.1">
    <property type="nucleotide sequence ID" value="NZ_BAAALB010000007.1"/>
</dbReference>
<keyword evidence="4 6" id="KW-1133">Transmembrane helix</keyword>
<evidence type="ECO:0000256" key="1">
    <source>
        <dbReference type="ARBA" id="ARBA00004651"/>
    </source>
</evidence>
<dbReference type="InterPro" id="IPR036259">
    <property type="entry name" value="MFS_trans_sf"/>
</dbReference>
<keyword evidence="3 6" id="KW-0812">Transmembrane</keyword>
<comment type="subcellular location">
    <subcellularLocation>
        <location evidence="1">Cell membrane</location>
        <topology evidence="1">Multi-pass membrane protein</topology>
    </subcellularLocation>
</comment>
<evidence type="ECO:0000256" key="6">
    <source>
        <dbReference type="SAM" id="Phobius"/>
    </source>
</evidence>
<dbReference type="PANTHER" id="PTHR23513">
    <property type="entry name" value="INTEGRAL MEMBRANE EFFLUX PROTEIN-RELATED"/>
    <property type="match status" value="1"/>
</dbReference>
<evidence type="ECO:0000313" key="8">
    <source>
        <dbReference type="Proteomes" id="UP000619293"/>
    </source>
</evidence>
<feature type="transmembrane region" description="Helical" evidence="6">
    <location>
        <begin position="93"/>
        <end position="112"/>
    </location>
</feature>
<evidence type="ECO:0000313" key="7">
    <source>
        <dbReference type="EMBL" id="GIF87641.1"/>
    </source>
</evidence>
<dbReference type="CDD" id="cd06173">
    <property type="entry name" value="MFS_MefA_like"/>
    <property type="match status" value="1"/>
</dbReference>
<feature type="transmembrane region" description="Helical" evidence="6">
    <location>
        <begin position="199"/>
        <end position="218"/>
    </location>
</feature>
<reference evidence="7 8" key="1">
    <citation type="submission" date="2021-01" db="EMBL/GenBank/DDBJ databases">
        <title>Whole genome shotgun sequence of Catellatospora chokoriensis NBRC 107358.</title>
        <authorList>
            <person name="Komaki H."/>
            <person name="Tamura T."/>
        </authorList>
    </citation>
    <scope>NUCLEOTIDE SEQUENCE [LARGE SCALE GENOMIC DNA]</scope>
    <source>
        <strain evidence="7 8">NBRC 107358</strain>
    </source>
</reference>
<accession>A0A8J3NPN3</accession>
<dbReference type="SUPFAM" id="SSF103473">
    <property type="entry name" value="MFS general substrate transporter"/>
    <property type="match status" value="1"/>
</dbReference>
<feature type="transmembrane region" description="Helical" evidence="6">
    <location>
        <begin position="70"/>
        <end position="87"/>
    </location>
</feature>
<dbReference type="Proteomes" id="UP000619293">
    <property type="component" value="Unassembled WGS sequence"/>
</dbReference>
<dbReference type="EMBL" id="BONG01000005">
    <property type="protein sequence ID" value="GIF87641.1"/>
    <property type="molecule type" value="Genomic_DNA"/>
</dbReference>
<dbReference type="Pfam" id="PF07690">
    <property type="entry name" value="MFS_1"/>
    <property type="match status" value="1"/>
</dbReference>
<keyword evidence="8" id="KW-1185">Reference proteome</keyword>
<dbReference type="GO" id="GO:0005886">
    <property type="term" value="C:plasma membrane"/>
    <property type="evidence" value="ECO:0007669"/>
    <property type="project" value="UniProtKB-SubCell"/>
</dbReference>
<keyword evidence="5 6" id="KW-0472">Membrane</keyword>
<feature type="transmembrane region" description="Helical" evidence="6">
    <location>
        <begin position="360"/>
        <end position="380"/>
    </location>
</feature>
<dbReference type="GO" id="GO:0022857">
    <property type="term" value="F:transmembrane transporter activity"/>
    <property type="evidence" value="ECO:0007669"/>
    <property type="project" value="InterPro"/>
</dbReference>
<feature type="transmembrane region" description="Helical" evidence="6">
    <location>
        <begin position="160"/>
        <end position="179"/>
    </location>
</feature>
<proteinExistence type="predicted"/>
<dbReference type="AlphaFoldDB" id="A0A8J3NPN3"/>
<protein>
    <submittedName>
        <fullName evidence="7">MFS transporter</fullName>
    </submittedName>
</protein>
<evidence type="ECO:0000256" key="2">
    <source>
        <dbReference type="ARBA" id="ARBA00022475"/>
    </source>
</evidence>
<feature type="transmembrane region" description="Helical" evidence="6">
    <location>
        <begin position="238"/>
        <end position="261"/>
    </location>
</feature>
<feature type="transmembrane region" description="Helical" evidence="6">
    <location>
        <begin position="7"/>
        <end position="32"/>
    </location>
</feature>
<feature type="transmembrane region" description="Helical" evidence="6">
    <location>
        <begin position="133"/>
        <end position="154"/>
    </location>
</feature>
<feature type="transmembrane region" description="Helical" evidence="6">
    <location>
        <begin position="38"/>
        <end position="58"/>
    </location>
</feature>
<feature type="transmembrane region" description="Helical" evidence="6">
    <location>
        <begin position="273"/>
        <end position="297"/>
    </location>
</feature>
<dbReference type="Gene3D" id="1.20.1250.20">
    <property type="entry name" value="MFS general substrate transporter like domains"/>
    <property type="match status" value="1"/>
</dbReference>
<comment type="caution">
    <text evidence="7">The sequence shown here is derived from an EMBL/GenBank/DDBJ whole genome shotgun (WGS) entry which is preliminary data.</text>
</comment>
<gene>
    <name evidence="7" type="ORF">Cch02nite_10850</name>
</gene>
<sequence>MPSRLPLLVSAYAMSSFGSYLDMVALGLYALHLTESPLQTGLFMALRVGSGFVAGPVAGRLATRPRRKHLMICADLLAAASLLTLAASPSMELLYGLAVILGAVQSLWGVALRSSVPEIVGQGRRARANSLLVTGRSGAMLLGFAASGVLVTWLGYQTVLVIDALTYLACAAMLAGVPFPRLGATSAEGHEPRRAETGLAALTPVLGAMIALRVADAFGSASHNVALPLYANLIFPGAPAAFAATFTTAWALGSLVTGRWLAGMRDVGGERGFGVATALMSVFFVVAFTGLPIWLLIPVVFAAGAADTYAEVGYTTRLQTIDDAQRAGVFGLAASAQNAGFGLGMVGCAALLEVFEPLPVVAAAHAVALVAALGYLVFAVRKGRARTVEAVR</sequence>
<dbReference type="PANTHER" id="PTHR23513:SF11">
    <property type="entry name" value="STAPHYLOFERRIN A TRANSPORTER"/>
    <property type="match status" value="1"/>
</dbReference>
<keyword evidence="2" id="KW-1003">Cell membrane</keyword>
<evidence type="ECO:0000256" key="3">
    <source>
        <dbReference type="ARBA" id="ARBA00022692"/>
    </source>
</evidence>
<dbReference type="InterPro" id="IPR011701">
    <property type="entry name" value="MFS"/>
</dbReference>
<organism evidence="7 8">
    <name type="scientific">Catellatospora chokoriensis</name>
    <dbReference type="NCBI Taxonomy" id="310353"/>
    <lineage>
        <taxon>Bacteria</taxon>
        <taxon>Bacillati</taxon>
        <taxon>Actinomycetota</taxon>
        <taxon>Actinomycetes</taxon>
        <taxon>Micromonosporales</taxon>
        <taxon>Micromonosporaceae</taxon>
        <taxon>Catellatospora</taxon>
    </lineage>
</organism>